<dbReference type="OrthoDB" id="436496at2759"/>
<keyword evidence="1 4" id="KW-0349">Heme</keyword>
<organism evidence="13 14">
    <name type="scientific">Phytophthora cactorum</name>
    <dbReference type="NCBI Taxonomy" id="29920"/>
    <lineage>
        <taxon>Eukaryota</taxon>
        <taxon>Sar</taxon>
        <taxon>Stramenopiles</taxon>
        <taxon>Oomycota</taxon>
        <taxon>Peronosporomycetes</taxon>
        <taxon>Peronosporales</taxon>
        <taxon>Peronosporaceae</taxon>
        <taxon>Phytophthora</taxon>
    </lineage>
</organism>
<dbReference type="STRING" id="29920.A0A329RHQ6"/>
<dbReference type="GO" id="GO:0071500">
    <property type="term" value="P:cellular response to nitrosative stress"/>
    <property type="evidence" value="ECO:0007669"/>
    <property type="project" value="TreeGrafter"/>
</dbReference>
<keyword evidence="4" id="KW-0561">Oxygen transport</keyword>
<evidence type="ECO:0000313" key="13">
    <source>
        <dbReference type="EMBL" id="RAW23649.1"/>
    </source>
</evidence>
<sequence length="289" mass="32525">MGSSASRGGPSAPAESKSKTKPPKKFPYSDVRLMKKYLASFVYYEKSTEEHRRIAAQHWDKVFKDAPPQRNVAASATVSMHKEAKHITKAQNNKITELYDVFYAYLEEHGGDLKHVFRSSMHVRGRVLVHISAGMRTMLASENIAEKILALTKTHRRFGVKLEHYDCVGRALLQAMEKTSGDNWSPEIDDAWRRMYSHSSVILIHTQKKTEKQANKDSKRAAKEKEKFTMTGVGPSSNLVVTKTGRVNNLYKMMTSIRSSKREVTSKSSAKVTGSASERESGPRKPAYS</sequence>
<dbReference type="Proteomes" id="UP000735874">
    <property type="component" value="Unassembled WGS sequence"/>
</dbReference>
<proteinExistence type="inferred from homology"/>
<keyword evidence="3" id="KW-0408">Iron</keyword>
<dbReference type="EMBL" id="RCMK01000377">
    <property type="protein sequence ID" value="KAG2932535.1"/>
    <property type="molecule type" value="Genomic_DNA"/>
</dbReference>
<dbReference type="InterPro" id="IPR009050">
    <property type="entry name" value="Globin-like_sf"/>
</dbReference>
<dbReference type="GO" id="GO:0019825">
    <property type="term" value="F:oxygen binding"/>
    <property type="evidence" value="ECO:0007669"/>
    <property type="project" value="InterPro"/>
</dbReference>
<dbReference type="GO" id="GO:0008941">
    <property type="term" value="F:nitric oxide dioxygenase NAD(P)H activity"/>
    <property type="evidence" value="ECO:0007669"/>
    <property type="project" value="TreeGrafter"/>
</dbReference>
<dbReference type="EMBL" id="RCMV01000096">
    <property type="protein sequence ID" value="KAG3225010.1"/>
    <property type="molecule type" value="Genomic_DNA"/>
</dbReference>
<dbReference type="PANTHER" id="PTHR43396:SF3">
    <property type="entry name" value="FLAVOHEMOPROTEIN"/>
    <property type="match status" value="1"/>
</dbReference>
<dbReference type="Proteomes" id="UP000774804">
    <property type="component" value="Unassembled WGS sequence"/>
</dbReference>
<evidence type="ECO:0000313" key="7">
    <source>
        <dbReference type="EMBL" id="KAG2854816.1"/>
    </source>
</evidence>
<evidence type="ECO:0000259" key="6">
    <source>
        <dbReference type="Pfam" id="PF00042"/>
    </source>
</evidence>
<comment type="similarity">
    <text evidence="4">Belongs to the globin family.</text>
</comment>
<evidence type="ECO:0000256" key="5">
    <source>
        <dbReference type="SAM" id="MobiDB-lite"/>
    </source>
</evidence>
<reference evidence="12" key="3">
    <citation type="submission" date="2021-01" db="EMBL/GenBank/DDBJ databases">
        <title>Phytophthora aleatoria, a newly-described species from Pinus radiata is distinct from Phytophthora cactorum isolates based on comparative genomics.</title>
        <authorList>
            <person name="Mcdougal R."/>
            <person name="Panda P."/>
            <person name="Williams N."/>
            <person name="Studholme D.J."/>
        </authorList>
    </citation>
    <scope>NUCLEOTIDE SEQUENCE</scope>
    <source>
        <strain evidence="12">NZFS 3830</strain>
    </source>
</reference>
<keyword evidence="2" id="KW-0479">Metal-binding</keyword>
<keyword evidence="14" id="KW-1185">Reference proteome</keyword>
<dbReference type="Proteomes" id="UP000251314">
    <property type="component" value="Unassembled WGS sequence"/>
</dbReference>
<feature type="compositionally biased region" description="Low complexity" evidence="5">
    <location>
        <begin position="1"/>
        <end position="15"/>
    </location>
</feature>
<dbReference type="InterPro" id="IPR000971">
    <property type="entry name" value="Globin"/>
</dbReference>
<dbReference type="EMBL" id="MJFZ01001017">
    <property type="protein sequence ID" value="RAW23649.1"/>
    <property type="molecule type" value="Genomic_DNA"/>
</dbReference>
<reference evidence="13 14" key="1">
    <citation type="submission" date="2018-01" db="EMBL/GenBank/DDBJ databases">
        <title>Draft genome of the strawberry crown rot pathogen Phytophthora cactorum.</title>
        <authorList>
            <person name="Armitage A.D."/>
            <person name="Lysoe E."/>
            <person name="Nellist C.F."/>
            <person name="Harrison R.J."/>
            <person name="Brurberg M.B."/>
        </authorList>
    </citation>
    <scope>NUCLEOTIDE SEQUENCE [LARGE SCALE GENOMIC DNA]</scope>
    <source>
        <strain evidence="13 14">10300</strain>
    </source>
</reference>
<dbReference type="AlphaFoldDB" id="A0A329RHQ6"/>
<dbReference type="EMBL" id="JAENGZ010000902">
    <property type="protein sequence ID" value="KAG6952643.1"/>
    <property type="molecule type" value="Genomic_DNA"/>
</dbReference>
<evidence type="ECO:0000256" key="1">
    <source>
        <dbReference type="ARBA" id="ARBA00022617"/>
    </source>
</evidence>
<dbReference type="PANTHER" id="PTHR43396">
    <property type="entry name" value="FLAVOHEMOPROTEIN"/>
    <property type="match status" value="1"/>
</dbReference>
<feature type="region of interest" description="Disordered" evidence="5">
    <location>
        <begin position="208"/>
        <end position="228"/>
    </location>
</feature>
<evidence type="ECO:0000256" key="2">
    <source>
        <dbReference type="ARBA" id="ARBA00022723"/>
    </source>
</evidence>
<feature type="domain" description="Globin" evidence="6">
    <location>
        <begin position="135"/>
        <end position="197"/>
    </location>
</feature>
<evidence type="ECO:0000313" key="10">
    <source>
        <dbReference type="EMBL" id="KAG2990473.1"/>
    </source>
</evidence>
<name>A0A329RHQ6_9STRA</name>
<dbReference type="EMBL" id="RCMG01000407">
    <property type="protein sequence ID" value="KAG2854816.1"/>
    <property type="molecule type" value="Genomic_DNA"/>
</dbReference>
<feature type="region of interest" description="Disordered" evidence="5">
    <location>
        <begin position="255"/>
        <end position="289"/>
    </location>
</feature>
<dbReference type="GO" id="GO:0020037">
    <property type="term" value="F:heme binding"/>
    <property type="evidence" value="ECO:0007669"/>
    <property type="project" value="InterPro"/>
</dbReference>
<evidence type="ECO:0000313" key="11">
    <source>
        <dbReference type="EMBL" id="KAG3225010.1"/>
    </source>
</evidence>
<dbReference type="InterPro" id="IPR012292">
    <property type="entry name" value="Globin/Proto"/>
</dbReference>
<gene>
    <name evidence="12" type="ORF">JG687_00012890</name>
    <name evidence="13" type="ORF">PC110_g19917</name>
    <name evidence="7" type="ORF">PC113_g12975</name>
    <name evidence="8" type="ORF">PC115_g12063</name>
    <name evidence="9" type="ORF">PC117_g13119</name>
    <name evidence="10" type="ORF">PC118_g5623</name>
    <name evidence="11" type="ORF">PC129_g4359</name>
</gene>
<evidence type="ECO:0000313" key="12">
    <source>
        <dbReference type="EMBL" id="KAG6952643.1"/>
    </source>
</evidence>
<dbReference type="GO" id="GO:0071949">
    <property type="term" value="F:FAD binding"/>
    <property type="evidence" value="ECO:0007669"/>
    <property type="project" value="TreeGrafter"/>
</dbReference>
<evidence type="ECO:0000313" key="8">
    <source>
        <dbReference type="EMBL" id="KAG2913386.1"/>
    </source>
</evidence>
<protein>
    <recommendedName>
        <fullName evidence="6">Globin domain-containing protein</fullName>
    </recommendedName>
</protein>
<dbReference type="Gene3D" id="1.10.490.10">
    <property type="entry name" value="Globins"/>
    <property type="match status" value="1"/>
</dbReference>
<accession>A0A329RHQ6</accession>
<dbReference type="GO" id="GO:0005344">
    <property type="term" value="F:oxygen carrier activity"/>
    <property type="evidence" value="ECO:0007669"/>
    <property type="project" value="UniProtKB-KW"/>
</dbReference>
<dbReference type="Proteomes" id="UP000736787">
    <property type="component" value="Unassembled WGS sequence"/>
</dbReference>
<feature type="compositionally biased region" description="Polar residues" evidence="5">
    <location>
        <begin position="266"/>
        <end position="276"/>
    </location>
</feature>
<dbReference type="GO" id="GO:0046872">
    <property type="term" value="F:metal ion binding"/>
    <property type="evidence" value="ECO:0007669"/>
    <property type="project" value="UniProtKB-KW"/>
</dbReference>
<evidence type="ECO:0000256" key="4">
    <source>
        <dbReference type="RuleBase" id="RU000356"/>
    </source>
</evidence>
<dbReference type="Proteomes" id="UP000760860">
    <property type="component" value="Unassembled WGS sequence"/>
</dbReference>
<dbReference type="SUPFAM" id="SSF46458">
    <property type="entry name" value="Globin-like"/>
    <property type="match status" value="1"/>
</dbReference>
<evidence type="ECO:0000256" key="3">
    <source>
        <dbReference type="ARBA" id="ARBA00023004"/>
    </source>
</evidence>
<dbReference type="Proteomes" id="UP000688947">
    <property type="component" value="Unassembled WGS sequence"/>
</dbReference>
<feature type="region of interest" description="Disordered" evidence="5">
    <location>
        <begin position="1"/>
        <end position="27"/>
    </location>
</feature>
<evidence type="ECO:0000313" key="9">
    <source>
        <dbReference type="EMBL" id="KAG2932535.1"/>
    </source>
</evidence>
<evidence type="ECO:0000313" key="14">
    <source>
        <dbReference type="Proteomes" id="UP000251314"/>
    </source>
</evidence>
<dbReference type="EMBL" id="RCMI01000393">
    <property type="protein sequence ID" value="KAG2913386.1"/>
    <property type="molecule type" value="Genomic_DNA"/>
</dbReference>
<comment type="caution">
    <text evidence="13">The sequence shown here is derived from an EMBL/GenBank/DDBJ whole genome shotgun (WGS) entry which is preliminary data.</text>
</comment>
<reference evidence="7" key="2">
    <citation type="submission" date="2018-10" db="EMBL/GenBank/DDBJ databases">
        <title>Effector identification in a new, highly contiguous assembly of the strawberry crown rot pathogen Phytophthora cactorum.</title>
        <authorList>
            <person name="Armitage A.D."/>
            <person name="Nellist C.F."/>
            <person name="Bates H."/>
            <person name="Vickerstaff R.J."/>
            <person name="Harrison R.J."/>
        </authorList>
    </citation>
    <scope>NUCLEOTIDE SEQUENCE</scope>
    <source>
        <strain evidence="7">15-7</strain>
        <strain evidence="8">4032</strain>
        <strain evidence="9">4040</strain>
        <strain evidence="10">P415</strain>
        <strain evidence="11">P421</strain>
    </source>
</reference>
<dbReference type="EMBL" id="RCML01000117">
    <property type="protein sequence ID" value="KAG2990473.1"/>
    <property type="molecule type" value="Genomic_DNA"/>
</dbReference>
<dbReference type="GO" id="GO:0046210">
    <property type="term" value="P:nitric oxide catabolic process"/>
    <property type="evidence" value="ECO:0007669"/>
    <property type="project" value="TreeGrafter"/>
</dbReference>
<dbReference type="Proteomes" id="UP000697107">
    <property type="component" value="Unassembled WGS sequence"/>
</dbReference>
<keyword evidence="4" id="KW-0813">Transport</keyword>
<dbReference type="VEuPathDB" id="FungiDB:PC110_g19917"/>
<dbReference type="Pfam" id="PF00042">
    <property type="entry name" value="Globin"/>
    <property type="match status" value="1"/>
</dbReference>